<dbReference type="SUPFAM" id="SSF101473">
    <property type="entry name" value="DhaL-like"/>
    <property type="match status" value="1"/>
</dbReference>
<dbReference type="Gene3D" id="3.30.1180.20">
    <property type="entry name" value="Dihydroxyacetone kinase, domain 2"/>
    <property type="match status" value="1"/>
</dbReference>
<evidence type="ECO:0000256" key="13">
    <source>
        <dbReference type="ARBA" id="ARBA00046681"/>
    </source>
</evidence>
<dbReference type="GO" id="GO:0005829">
    <property type="term" value="C:cytosol"/>
    <property type="evidence" value="ECO:0007669"/>
    <property type="project" value="TreeGrafter"/>
</dbReference>
<comment type="catalytic activity">
    <reaction evidence="14">
        <text>D-glyceraldehyde + ATP = D-glyceraldehyde 3-phosphate + ADP + H(+)</text>
        <dbReference type="Rhea" id="RHEA:13941"/>
        <dbReference type="ChEBI" id="CHEBI:15378"/>
        <dbReference type="ChEBI" id="CHEBI:17378"/>
        <dbReference type="ChEBI" id="CHEBI:30616"/>
        <dbReference type="ChEBI" id="CHEBI:59776"/>
        <dbReference type="ChEBI" id="CHEBI:456216"/>
        <dbReference type="EC" id="2.7.1.28"/>
    </reaction>
</comment>
<reference evidence="20" key="2">
    <citation type="submission" date="2025-09" db="UniProtKB">
        <authorList>
            <consortium name="Ensembl"/>
        </authorList>
    </citation>
    <scope>IDENTIFICATION</scope>
</reference>
<evidence type="ECO:0000256" key="12">
    <source>
        <dbReference type="ARBA" id="ARBA00045490"/>
    </source>
</evidence>
<dbReference type="Gene3D" id="3.40.50.10440">
    <property type="entry name" value="Dihydroxyacetone kinase, domain 1"/>
    <property type="match status" value="1"/>
</dbReference>
<organism evidence="20 21">
    <name type="scientific">Amazona collaria</name>
    <name type="common">yellow-billed parrot</name>
    <dbReference type="NCBI Taxonomy" id="241587"/>
    <lineage>
        <taxon>Eukaryota</taxon>
        <taxon>Metazoa</taxon>
        <taxon>Chordata</taxon>
        <taxon>Craniata</taxon>
        <taxon>Vertebrata</taxon>
        <taxon>Euteleostomi</taxon>
        <taxon>Archelosauria</taxon>
        <taxon>Archosauria</taxon>
        <taxon>Dinosauria</taxon>
        <taxon>Saurischia</taxon>
        <taxon>Theropoda</taxon>
        <taxon>Coelurosauria</taxon>
        <taxon>Aves</taxon>
        <taxon>Neognathae</taxon>
        <taxon>Neoaves</taxon>
        <taxon>Telluraves</taxon>
        <taxon>Australaves</taxon>
        <taxon>Psittaciformes</taxon>
        <taxon>Psittacidae</taxon>
        <taxon>Amazona</taxon>
    </lineage>
</organism>
<evidence type="ECO:0000256" key="5">
    <source>
        <dbReference type="ARBA" id="ARBA00018932"/>
    </source>
</evidence>
<dbReference type="Ensembl" id="ENSACOT00000020212.1">
    <property type="protein sequence ID" value="ENSACOP00000019516.1"/>
    <property type="gene ID" value="ENSACOG00000013417.1"/>
</dbReference>
<keyword evidence="21" id="KW-1185">Reference proteome</keyword>
<dbReference type="Pfam" id="PF02734">
    <property type="entry name" value="Dak2"/>
    <property type="match status" value="1"/>
</dbReference>
<evidence type="ECO:0000256" key="3">
    <source>
        <dbReference type="ARBA" id="ARBA00012110"/>
    </source>
</evidence>
<evidence type="ECO:0000256" key="4">
    <source>
        <dbReference type="ARBA" id="ARBA00012578"/>
    </source>
</evidence>
<dbReference type="Proteomes" id="UP000694522">
    <property type="component" value="Unplaced"/>
</dbReference>
<dbReference type="InterPro" id="IPR050861">
    <property type="entry name" value="Dihydroxyacetone_Kinase"/>
</dbReference>
<feature type="region of interest" description="Disordered" evidence="17">
    <location>
        <begin position="251"/>
        <end position="277"/>
    </location>
</feature>
<evidence type="ECO:0000256" key="17">
    <source>
        <dbReference type="SAM" id="MobiDB-lite"/>
    </source>
</evidence>
<evidence type="ECO:0000313" key="20">
    <source>
        <dbReference type="Ensembl" id="ENSACOP00000019516.1"/>
    </source>
</evidence>
<evidence type="ECO:0000259" key="19">
    <source>
        <dbReference type="PROSITE" id="PS51481"/>
    </source>
</evidence>
<dbReference type="PANTHER" id="PTHR28629">
    <property type="entry name" value="TRIOKINASE/FMN CYCLASE"/>
    <property type="match status" value="1"/>
</dbReference>
<evidence type="ECO:0000256" key="15">
    <source>
        <dbReference type="ARBA" id="ARBA00048526"/>
    </source>
</evidence>
<dbReference type="Gene3D" id="1.25.40.340">
    <property type="match status" value="1"/>
</dbReference>
<sequence length="463" mass="47697">SAPTSAAPTGTLLIVKNYTGDRLNFGLALERARAEGADVRMVVVGDDSAFATLKKAGRRGLCGTVLIHKVAGALAEAGASLDEIVEKVSAAAKGLGTLGLSLSPCSVPGSKPTFQLADDEMELGLGIHGEAGVRRMKMLTADEAVEMMLAHMTDPSNASHLPLSPGASVVLVVNNLGGLSCLELGIVAGAAVRCLERRGISIARALVGSFMTALEMAGVSLTLMLVEEELVGLIDANTTAMAWPNLATAPATSQRQELAAPKEGAGTEQHETSSGPGAARVQRVLALVCSTLLGLQDRLNELDRQAGDGDCGHTHARAARAIQEWVRARPPPTAPAQLLSALADLLLEKMGGSSGVLYGLFLTAAARPLLRSTDLPAWADAMDAGIEAMQRYGGAAPGDRTMVSAGVLGEALGNCGVPNTGGVWSCWSEAMGMLRGMEQLWAGARLRAGLGQPGEENAPEGET</sequence>
<dbReference type="EC" id="4.6.1.15" evidence="4"/>
<dbReference type="GO" id="GO:0050354">
    <property type="term" value="F:triokinase activity"/>
    <property type="evidence" value="ECO:0007669"/>
    <property type="project" value="UniProtKB-EC"/>
</dbReference>
<evidence type="ECO:0000256" key="7">
    <source>
        <dbReference type="ARBA" id="ARBA00022741"/>
    </source>
</evidence>
<dbReference type="InterPro" id="IPR004007">
    <property type="entry name" value="DhaL_dom"/>
</dbReference>
<dbReference type="SMART" id="SM01120">
    <property type="entry name" value="Dak2"/>
    <property type="match status" value="1"/>
</dbReference>
<comment type="subunit">
    <text evidence="13">Homodimer. Interacts with IFIH1 (via the CARD domains), the interaction is inhibited by viral infection.</text>
</comment>
<comment type="cofactor">
    <cofactor evidence="1">
        <name>Co(2+)</name>
        <dbReference type="ChEBI" id="CHEBI:48828"/>
    </cofactor>
</comment>
<comment type="catalytic activity">
    <reaction evidence="16">
        <text>dihydroxyacetone + ATP = dihydroxyacetone phosphate + ADP + H(+)</text>
        <dbReference type="Rhea" id="RHEA:15773"/>
        <dbReference type="ChEBI" id="CHEBI:15378"/>
        <dbReference type="ChEBI" id="CHEBI:16016"/>
        <dbReference type="ChEBI" id="CHEBI:30616"/>
        <dbReference type="ChEBI" id="CHEBI:57642"/>
        <dbReference type="ChEBI" id="CHEBI:456216"/>
        <dbReference type="EC" id="2.7.1.29"/>
    </reaction>
</comment>
<feature type="domain" description="DhaK" evidence="19">
    <location>
        <begin position="1"/>
        <end position="243"/>
    </location>
</feature>
<dbReference type="InterPro" id="IPR004006">
    <property type="entry name" value="DhaK_dom"/>
</dbReference>
<name>A0A8B9G5V1_9PSIT</name>
<keyword evidence="8" id="KW-0418">Kinase</keyword>
<evidence type="ECO:0000256" key="16">
    <source>
        <dbReference type="ARBA" id="ARBA00048898"/>
    </source>
</evidence>
<keyword evidence="10" id="KW-0170">Cobalt</keyword>
<dbReference type="PROSITE" id="PS51480">
    <property type="entry name" value="DHAL"/>
    <property type="match status" value="1"/>
</dbReference>
<evidence type="ECO:0000256" key="11">
    <source>
        <dbReference type="ARBA" id="ARBA00032426"/>
    </source>
</evidence>
<dbReference type="InterPro" id="IPR036117">
    <property type="entry name" value="DhaL_dom_sf"/>
</dbReference>
<dbReference type="Pfam" id="PF02733">
    <property type="entry name" value="Dak1"/>
    <property type="match status" value="1"/>
</dbReference>
<dbReference type="FunFam" id="3.30.1180.20:FF:000003">
    <property type="entry name" value="triokinase/FMN cyclase isoform X1"/>
    <property type="match status" value="1"/>
</dbReference>
<dbReference type="AlphaFoldDB" id="A0A8B9G5V1"/>
<evidence type="ECO:0000256" key="8">
    <source>
        <dbReference type="ARBA" id="ARBA00022777"/>
    </source>
</evidence>
<evidence type="ECO:0000256" key="9">
    <source>
        <dbReference type="ARBA" id="ARBA00022840"/>
    </source>
</evidence>
<protein>
    <recommendedName>
        <fullName evidence="5">Triokinase/FMN cyclase</fullName>
        <ecNumber evidence="3">2.7.1.28</ecNumber>
        <ecNumber evidence="2">2.7.1.29</ecNumber>
        <ecNumber evidence="4">4.6.1.15</ecNumber>
    </recommendedName>
    <alternativeName>
        <fullName evidence="11">Bifunctional ATP-dependent dihydroxyacetone kinase/FAD-AMP lyase (cyclizing)</fullName>
    </alternativeName>
</protein>
<evidence type="ECO:0000256" key="2">
    <source>
        <dbReference type="ARBA" id="ARBA00012107"/>
    </source>
</evidence>
<feature type="domain" description="DhaL" evidence="18">
    <location>
        <begin position="279"/>
        <end position="463"/>
    </location>
</feature>
<dbReference type="EC" id="2.7.1.29" evidence="2"/>
<evidence type="ECO:0000256" key="14">
    <source>
        <dbReference type="ARBA" id="ARBA00047974"/>
    </source>
</evidence>
<dbReference type="GO" id="GO:0004371">
    <property type="term" value="F:glycerone kinase activity"/>
    <property type="evidence" value="ECO:0007669"/>
    <property type="project" value="UniProtKB-EC"/>
</dbReference>
<dbReference type="GO" id="GO:0034012">
    <property type="term" value="F:FAD-AMP lyase (cyclizing) activity"/>
    <property type="evidence" value="ECO:0007669"/>
    <property type="project" value="UniProtKB-EC"/>
</dbReference>
<evidence type="ECO:0000259" key="18">
    <source>
        <dbReference type="PROSITE" id="PS51480"/>
    </source>
</evidence>
<dbReference type="PROSITE" id="PS51481">
    <property type="entry name" value="DHAK"/>
    <property type="match status" value="1"/>
</dbReference>
<evidence type="ECO:0000256" key="10">
    <source>
        <dbReference type="ARBA" id="ARBA00023285"/>
    </source>
</evidence>
<keyword evidence="7" id="KW-0547">Nucleotide-binding</keyword>
<keyword evidence="9" id="KW-0067">ATP-binding</keyword>
<dbReference type="GO" id="GO:0019563">
    <property type="term" value="P:glycerol catabolic process"/>
    <property type="evidence" value="ECO:0007669"/>
    <property type="project" value="TreeGrafter"/>
</dbReference>
<evidence type="ECO:0000256" key="6">
    <source>
        <dbReference type="ARBA" id="ARBA00022679"/>
    </source>
</evidence>
<evidence type="ECO:0000256" key="1">
    <source>
        <dbReference type="ARBA" id="ARBA00001941"/>
    </source>
</evidence>
<dbReference type="GO" id="GO:0005524">
    <property type="term" value="F:ATP binding"/>
    <property type="evidence" value="ECO:0007669"/>
    <property type="project" value="UniProtKB-KW"/>
</dbReference>
<accession>A0A8B9G5V1</accession>
<dbReference type="SUPFAM" id="SSF82549">
    <property type="entry name" value="DAK1/DegV-like"/>
    <property type="match status" value="1"/>
</dbReference>
<evidence type="ECO:0000313" key="21">
    <source>
        <dbReference type="Proteomes" id="UP000694522"/>
    </source>
</evidence>
<dbReference type="PANTHER" id="PTHR28629:SF4">
    <property type="entry name" value="TRIOKINASE_FMN CYCLASE"/>
    <property type="match status" value="1"/>
</dbReference>
<keyword evidence="6" id="KW-0808">Transferase</keyword>
<comment type="function">
    <text evidence="12">Catalyzes both the phosphorylation of dihydroxyacetone and of glyceraldehyde, and the splitting of ribonucleoside diphosphate-X compounds among which FAD is the best substrate. Represses IFIH1-mediated cellular antiviral response.</text>
</comment>
<reference evidence="20" key="1">
    <citation type="submission" date="2025-08" db="UniProtKB">
        <authorList>
            <consortium name="Ensembl"/>
        </authorList>
    </citation>
    <scope>IDENTIFICATION</scope>
</reference>
<proteinExistence type="predicted"/>
<dbReference type="EC" id="2.7.1.28" evidence="3"/>
<comment type="catalytic activity">
    <reaction evidence="15">
        <text>FAD = riboflavin cyclic-4',5'-phosphate + AMP + H(+)</text>
        <dbReference type="Rhea" id="RHEA:13729"/>
        <dbReference type="ChEBI" id="CHEBI:15378"/>
        <dbReference type="ChEBI" id="CHEBI:57692"/>
        <dbReference type="ChEBI" id="CHEBI:76202"/>
        <dbReference type="ChEBI" id="CHEBI:456215"/>
        <dbReference type="EC" id="4.6.1.15"/>
    </reaction>
</comment>